<dbReference type="SMART" id="SM00881">
    <property type="entry name" value="CoA_binding"/>
    <property type="match status" value="1"/>
</dbReference>
<dbReference type="GO" id="GO:0004776">
    <property type="term" value="F:succinate-CoA ligase (GDP-forming) activity"/>
    <property type="evidence" value="ECO:0007669"/>
    <property type="project" value="TreeGrafter"/>
</dbReference>
<dbReference type="OrthoDB" id="1664372at2759"/>
<dbReference type="Gene3D" id="3.30.70.100">
    <property type="match status" value="1"/>
</dbReference>
<dbReference type="FunFam" id="3.30.70.100:FF:000002">
    <property type="entry name" value="V-type proton ATPase subunit C"/>
    <property type="match status" value="1"/>
</dbReference>
<name>A0A364KQ46_TALAM</name>
<feature type="region of interest" description="Disordered" evidence="7">
    <location>
        <begin position="326"/>
        <end position="348"/>
    </location>
</feature>
<dbReference type="SUPFAM" id="SSF52210">
    <property type="entry name" value="Succinyl-CoA synthetase domains"/>
    <property type="match status" value="2"/>
</dbReference>
<keyword evidence="3" id="KW-0547">Nucleotide-binding</keyword>
<evidence type="ECO:0000256" key="7">
    <source>
        <dbReference type="SAM" id="MobiDB-lite"/>
    </source>
</evidence>
<dbReference type="GO" id="GO:0046961">
    <property type="term" value="F:proton-transporting ATPase activity, rotational mechanism"/>
    <property type="evidence" value="ECO:0007669"/>
    <property type="project" value="InterPro"/>
</dbReference>
<evidence type="ECO:0000256" key="3">
    <source>
        <dbReference type="ARBA" id="ARBA00022741"/>
    </source>
</evidence>
<evidence type="ECO:0000313" key="10">
    <source>
        <dbReference type="Proteomes" id="UP000249363"/>
    </source>
</evidence>
<dbReference type="GO" id="GO:0004775">
    <property type="term" value="F:succinate-CoA ligase (ADP-forming) activity"/>
    <property type="evidence" value="ECO:0007669"/>
    <property type="project" value="TreeGrafter"/>
</dbReference>
<sequence length="1318" mass="144715">MRAKLFPHVAVRLSSARTASFSTSSRALGYADTLPNLKIGAHTKVLYQGFTGRQATANVKESLEWGTKIVGGVKPGVEGEHLGLPIFPSVRVAKEKSSPDASAIYVPGNQTAQAIEEAIEAEIPLVVAVAEHVPVHDMLRIHSILQTQSKTRLVGANCPGIISAVGKCRIGFQPLPCFTPGRIGVIAKSGTLSYEAVASLTRAGLGQSLCISMGGDVLAGTNFVDALKVFENDGDTDGIVLIGEIGGTAEIDAAEWIKDYHRRTKKPKPIMALVGGLEAPKGRVMGHAGAWVAPGEPDARAKYDALQKAGVTLVSHPEKFGPGMKSLLGNTGRVSNTSTTPTSAGQRRGFHTVRQTRDRVQPVQCRFLHIKQHQAFDMLEVAQIQSQAKEASSEDFHLSITVDRTYLSPCVTVSSGSKSPESSLRIPFNYENPEFATNTNKAIQSEIVSFLGFEAEYQEAVRKYLQELYKIFKDNEAFALETRASFSAGKKIVVHETRFGFDDAAYKSSGRHEKLHQLRDVAAEVTEEVRAEKSGIVYVKLDGEGSIGTLVNGAGLAMNTVDALILKGGKPANFLDTGGKATAATVKECFSILCEDARIKTIFVNIFGGLTRCDMIAEGIMDAFKELDMKVPVVVRLRAHTAVIEDLNYPLGGLCGLFPHVVHQIYWAGHRWRRAYKSAAPLVQLEYPGSTVPKPRSRIRRVIGFTSLAVFSYFVGSAIPLNRTVMEIVTGGIPSDEESLTIFRPTDEISQEIETHIMTHPLAQKYRNDPAFTESRPHMKIPEKLRGRHLITGTLLGPKRMAVPPLVFLEENGKEMIAITYLGQEVCGHPGIVHGGLLATILDEGLGRCCFPVLPNGIGVTANLSIDYRKPVTADNYIVLRAATVKHEGRKAWVEGRIETLPEGDEEPIVLVEAKGLFIEPKYAGATANMSKNTLYQLLSLPTTIVPSHHHDDALEAISSTIGVDGSVSSFPIPEFKIGTLDALVQQAEELAKLEGVCQAVVGKVGEALKGVLGNDEEQIQRMKTVNDKPVDQYLRTFQWNKVKYRADRSIGELIDLLKKEAASIDSDIRSKYSQYNQVKNTLATLQRKQTGNLASRSLASIVDPQKLVHDSEYLETHLIAVPSQQIKDFLKLYETISPMVVPRSANLVAEDDEFSLYAVTTFKKHGAEFTHKARENKWIPRDFKYTESGREEEAKEVERVGGDERKLWGETIRLGRTSWSEAVMVWIHVLVLRVFVETVLRYGLPLDFVSSIVRTTSKGAERAKKNLDNKYNYLAGNAFGRDKKGRVKKDDPNEMQVAGEGGGADYTAYVYYEFEFE</sequence>
<reference evidence="9 10" key="1">
    <citation type="journal article" date="2017" name="Biotechnol. Biofuels">
        <title>Differential beta-glucosidase expression as a function of carbon source availability in Talaromyces amestolkiae: a genomic and proteomic approach.</title>
        <authorList>
            <person name="de Eugenio L.I."/>
            <person name="Mendez-Liter J.A."/>
            <person name="Nieto-Dominguez M."/>
            <person name="Alonso L."/>
            <person name="Gil-Munoz J."/>
            <person name="Barriuso J."/>
            <person name="Prieto A."/>
            <person name="Martinez M.J."/>
        </authorList>
    </citation>
    <scope>NUCLEOTIDE SEQUENCE [LARGE SCALE GENOMIC DNA]</scope>
    <source>
        <strain evidence="9 10">CIB</strain>
    </source>
</reference>
<dbReference type="PANTHER" id="PTHR11117">
    <property type="entry name" value="SUCCINYL-COA LIGASE SUBUNIT ALPHA"/>
    <property type="match status" value="1"/>
</dbReference>
<accession>A0A364KQ46</accession>
<evidence type="ECO:0000256" key="2">
    <source>
        <dbReference type="ARBA" id="ARBA00022448"/>
    </source>
</evidence>
<dbReference type="Gene3D" id="1.20.1460.10">
    <property type="entry name" value="subunit c (vma5p) of the yeast v-atpase, domain 2"/>
    <property type="match status" value="1"/>
</dbReference>
<dbReference type="InterPro" id="IPR005811">
    <property type="entry name" value="SUCC_ACL_C"/>
</dbReference>
<dbReference type="SUPFAM" id="SSF54637">
    <property type="entry name" value="Thioesterase/thiol ester dehydrase-isomerase"/>
    <property type="match status" value="1"/>
</dbReference>
<dbReference type="InterPro" id="IPR003781">
    <property type="entry name" value="CoA-bd"/>
</dbReference>
<dbReference type="Pfam" id="PF00549">
    <property type="entry name" value="Ligase_CoA"/>
    <property type="match status" value="2"/>
</dbReference>
<dbReference type="CDD" id="cd03443">
    <property type="entry name" value="PaaI_thioesterase"/>
    <property type="match status" value="1"/>
</dbReference>
<dbReference type="GO" id="GO:0000166">
    <property type="term" value="F:nucleotide binding"/>
    <property type="evidence" value="ECO:0007669"/>
    <property type="project" value="UniProtKB-KW"/>
</dbReference>
<dbReference type="Pfam" id="PF02629">
    <property type="entry name" value="CoA_binding"/>
    <property type="match status" value="1"/>
</dbReference>
<keyword evidence="5" id="KW-0406">Ion transport</keyword>
<keyword evidence="2" id="KW-0813">Transport</keyword>
<dbReference type="Gene3D" id="3.40.50.261">
    <property type="entry name" value="Succinyl-CoA synthetase domains"/>
    <property type="match status" value="2"/>
</dbReference>
<feature type="domain" description="CoA-binding" evidence="8">
    <location>
        <begin position="38"/>
        <end position="133"/>
    </location>
</feature>
<dbReference type="Pfam" id="PF03223">
    <property type="entry name" value="V-ATPase_C"/>
    <property type="match status" value="1"/>
</dbReference>
<dbReference type="SUPFAM" id="SSF51735">
    <property type="entry name" value="NAD(P)-binding Rossmann-fold domains"/>
    <property type="match status" value="1"/>
</dbReference>
<dbReference type="GO" id="GO:0006099">
    <property type="term" value="P:tricarboxylic acid cycle"/>
    <property type="evidence" value="ECO:0007669"/>
    <property type="project" value="TreeGrafter"/>
</dbReference>
<dbReference type="Gene3D" id="3.30.470.20">
    <property type="entry name" value="ATP-grasp fold, B domain"/>
    <property type="match status" value="1"/>
</dbReference>
<dbReference type="FunFam" id="3.40.50.720:FF:000340">
    <property type="entry name" value="Succinyl-CoA synthetase subunit alpha"/>
    <property type="match status" value="1"/>
</dbReference>
<dbReference type="GO" id="GO:0009361">
    <property type="term" value="C:succinate-CoA ligase complex (ADP-forming)"/>
    <property type="evidence" value="ECO:0007669"/>
    <property type="project" value="TreeGrafter"/>
</dbReference>
<proteinExistence type="inferred from homology"/>
<dbReference type="InterPro" id="IPR004907">
    <property type="entry name" value="ATPase_V1-cplx_csu"/>
</dbReference>
<keyword evidence="4" id="KW-0375">Hydrogen ion transport</keyword>
<keyword evidence="10" id="KW-1185">Reference proteome</keyword>
<dbReference type="STRING" id="1196081.A0A364KQ46"/>
<evidence type="ECO:0000313" key="9">
    <source>
        <dbReference type="EMBL" id="RAO65631.1"/>
    </source>
</evidence>
<dbReference type="EMBL" id="MIKG01000002">
    <property type="protein sequence ID" value="RAO65631.1"/>
    <property type="molecule type" value="Genomic_DNA"/>
</dbReference>
<dbReference type="InterPro" id="IPR036291">
    <property type="entry name" value="NAD(P)-bd_dom_sf"/>
</dbReference>
<dbReference type="InterPro" id="IPR006683">
    <property type="entry name" value="Thioestr_dom"/>
</dbReference>
<feature type="compositionally biased region" description="Polar residues" evidence="7">
    <location>
        <begin position="328"/>
        <end position="345"/>
    </location>
</feature>
<dbReference type="Proteomes" id="UP000249363">
    <property type="component" value="Unassembled WGS sequence"/>
</dbReference>
<dbReference type="InterPro" id="IPR017866">
    <property type="entry name" value="Succ-CoA_synthase_bsu_CS"/>
</dbReference>
<dbReference type="GeneID" id="63790860"/>
<evidence type="ECO:0000259" key="8">
    <source>
        <dbReference type="SMART" id="SM00881"/>
    </source>
</evidence>
<dbReference type="PANTHER" id="PTHR11117:SF6">
    <property type="entry name" value="SYNTHETASE SUBUNIT ALPHA, PUTATIVE (AFU_ORTHOLOGUE AFUA_1G10830)-RELATED"/>
    <property type="match status" value="1"/>
</dbReference>
<comment type="function">
    <text evidence="6">Subunit of the V1 complex of vacuolar(H+)-ATPase (V-ATPase), a multisubunit enzyme composed of a peripheral complex (V1) that hydrolyzes ATP and a membrane integral complex (V0) that translocates protons. V-ATPase is responsible for acidifying and maintaining the pH of intracellular compartments. Subunit C is necessary for the assembly of the catalytic sector of the enzyme and is likely to have a specific function in its catalytic activity. Reversibly leaves the enzyme after glucose depletion, causing the catalytic subcomplex V1 to detach from the V0 section.</text>
</comment>
<dbReference type="FunFam" id="3.40.50.261:FF:000017">
    <property type="entry name" value="Succinyl-CoA synthetase subunit alpha"/>
    <property type="match status" value="1"/>
</dbReference>
<comment type="caution">
    <text evidence="9">The sequence shown here is derived from an EMBL/GenBank/DDBJ whole genome shotgun (WGS) entry which is preliminary data.</text>
</comment>
<protein>
    <recommendedName>
        <fullName evidence="8">CoA-binding domain-containing protein</fullName>
    </recommendedName>
</protein>
<dbReference type="GO" id="GO:0033180">
    <property type="term" value="C:proton-transporting V-type ATPase, V1 domain"/>
    <property type="evidence" value="ECO:0007669"/>
    <property type="project" value="InterPro"/>
</dbReference>
<evidence type="ECO:0000256" key="4">
    <source>
        <dbReference type="ARBA" id="ARBA00022781"/>
    </source>
</evidence>
<evidence type="ECO:0000256" key="5">
    <source>
        <dbReference type="ARBA" id="ARBA00023065"/>
    </source>
</evidence>
<evidence type="ECO:0000256" key="1">
    <source>
        <dbReference type="ARBA" id="ARBA00006138"/>
    </source>
</evidence>
<dbReference type="InterPro" id="IPR036132">
    <property type="entry name" value="Vac_ATP_synth_c_sf"/>
</dbReference>
<dbReference type="GO" id="GO:0005739">
    <property type="term" value="C:mitochondrion"/>
    <property type="evidence" value="ECO:0007669"/>
    <property type="project" value="TreeGrafter"/>
</dbReference>
<dbReference type="Gene3D" id="3.30.70.1180">
    <property type="entry name" value="Vacuolar atp synthase subunit c, domain 1"/>
    <property type="match status" value="1"/>
</dbReference>
<dbReference type="FunFam" id="3.40.50.261:FF:000001">
    <property type="entry name" value="Succinate--CoA ligase [ADP-forming] subunit beta"/>
    <property type="match status" value="1"/>
</dbReference>
<dbReference type="Gene3D" id="3.10.129.10">
    <property type="entry name" value="Hotdog Thioesterase"/>
    <property type="match status" value="1"/>
</dbReference>
<dbReference type="RefSeq" id="XP_040730148.1">
    <property type="nucleotide sequence ID" value="XM_040873702.1"/>
</dbReference>
<dbReference type="SUPFAM" id="SSF118203">
    <property type="entry name" value="Vacuolar ATP synthase subunit C"/>
    <property type="match status" value="1"/>
</dbReference>
<dbReference type="PROSITE" id="PS01217">
    <property type="entry name" value="SUCCINYL_COA_LIG_3"/>
    <property type="match status" value="1"/>
</dbReference>
<dbReference type="CDD" id="cd14785">
    <property type="entry name" value="V-ATPase_C"/>
    <property type="match status" value="1"/>
</dbReference>
<dbReference type="Gene3D" id="3.40.50.720">
    <property type="entry name" value="NAD(P)-binding Rossmann-like Domain"/>
    <property type="match status" value="1"/>
</dbReference>
<dbReference type="Pfam" id="PF03061">
    <property type="entry name" value="4HBT"/>
    <property type="match status" value="1"/>
</dbReference>
<dbReference type="InterPro" id="IPR016102">
    <property type="entry name" value="Succinyl-CoA_synth-like"/>
</dbReference>
<dbReference type="PRINTS" id="PR01798">
    <property type="entry name" value="SCOASYNTHASE"/>
</dbReference>
<evidence type="ECO:0000256" key="6">
    <source>
        <dbReference type="ARBA" id="ARBA00053565"/>
    </source>
</evidence>
<comment type="similarity">
    <text evidence="1">Belongs to the V-ATPase C subunit family.</text>
</comment>
<dbReference type="InterPro" id="IPR029069">
    <property type="entry name" value="HotDog_dom_sf"/>
</dbReference>
<gene>
    <name evidence="9" type="ORF">BHQ10_001643</name>
</gene>
<organism evidence="9 10">
    <name type="scientific">Talaromyces amestolkiae</name>
    <dbReference type="NCBI Taxonomy" id="1196081"/>
    <lineage>
        <taxon>Eukaryota</taxon>
        <taxon>Fungi</taxon>
        <taxon>Dikarya</taxon>
        <taxon>Ascomycota</taxon>
        <taxon>Pezizomycotina</taxon>
        <taxon>Eurotiomycetes</taxon>
        <taxon>Eurotiomycetidae</taxon>
        <taxon>Eurotiales</taxon>
        <taxon>Trichocomaceae</taxon>
        <taxon>Talaromyces</taxon>
        <taxon>Talaromyces sect. Talaromyces</taxon>
    </lineage>
</organism>